<dbReference type="PANTHER" id="PTHR43370">
    <property type="entry name" value="SUGAR ABC TRANSPORTER INTEGRAL MEMBRANE PROTEIN-RELATED"/>
    <property type="match status" value="1"/>
</dbReference>
<organism evidence="7">
    <name type="scientific">Thermogladius calderae</name>
    <dbReference type="NCBI Taxonomy" id="1200300"/>
    <lineage>
        <taxon>Archaea</taxon>
        <taxon>Thermoproteota</taxon>
        <taxon>Thermoprotei</taxon>
        <taxon>Desulfurococcales</taxon>
        <taxon>Desulfurococcaceae</taxon>
        <taxon>Thermogladius</taxon>
    </lineage>
</organism>
<feature type="transmembrane region" description="Helical" evidence="6">
    <location>
        <begin position="217"/>
        <end position="244"/>
    </location>
</feature>
<keyword evidence="5 6" id="KW-0472">Membrane</keyword>
<dbReference type="GO" id="GO:0022857">
    <property type="term" value="F:transmembrane transporter activity"/>
    <property type="evidence" value="ECO:0007669"/>
    <property type="project" value="InterPro"/>
</dbReference>
<name>A0A7J3XY91_9CREN</name>
<dbReference type="CDD" id="cd06580">
    <property type="entry name" value="TM_PBP1_transp_TpRbsC_like"/>
    <property type="match status" value="1"/>
</dbReference>
<feature type="transmembrane region" description="Helical" evidence="6">
    <location>
        <begin position="97"/>
        <end position="118"/>
    </location>
</feature>
<sequence length="297" mass="31581">MNWSMIWQLFVQTLNASTPLLLAATGEIIGESAGIANIGLEGIMLISAFMAVYADSAFANPLLGVLAGLATGLLLGVVHGYISAYMKGNQIVTGTGVNLFAAGFVAYSIIAFFHVAGYYTIDLSLTVPKIYGVSPISISSLIIAVLAYYLLFKTQIGLSIRACGENPEAADSVGVRVELVQTLTSSIAGLLTGLAGAFLSIDWNASITKQMSAGRGFIALATVNFANWNPLLGIAGSFLFGFFWVLGEWIKNIGWLKQLIPVDLFNTIPYLATLVVVAGLIGRSRPPKYVGVPYKRE</sequence>
<comment type="subcellular location">
    <subcellularLocation>
        <location evidence="1">Cell membrane</location>
        <topology evidence="1">Multi-pass membrane protein</topology>
    </subcellularLocation>
</comment>
<gene>
    <name evidence="7" type="ORF">ENM60_02445</name>
</gene>
<dbReference type="Pfam" id="PF02653">
    <property type="entry name" value="BPD_transp_2"/>
    <property type="match status" value="1"/>
</dbReference>
<evidence type="ECO:0000256" key="1">
    <source>
        <dbReference type="ARBA" id="ARBA00004651"/>
    </source>
</evidence>
<reference evidence="7" key="1">
    <citation type="journal article" date="2020" name="mSystems">
        <title>Genome- and Community-Level Interaction Insights into Carbon Utilization and Element Cycling Functions of Hydrothermarchaeota in Hydrothermal Sediment.</title>
        <authorList>
            <person name="Zhou Z."/>
            <person name="Liu Y."/>
            <person name="Xu W."/>
            <person name="Pan J."/>
            <person name="Luo Z.H."/>
            <person name="Li M."/>
        </authorList>
    </citation>
    <scope>NUCLEOTIDE SEQUENCE [LARGE SCALE GENOMIC DNA]</scope>
    <source>
        <strain evidence="7">SpSt-110</strain>
    </source>
</reference>
<feature type="transmembrane region" description="Helical" evidence="6">
    <location>
        <begin position="61"/>
        <end position="82"/>
    </location>
</feature>
<dbReference type="AlphaFoldDB" id="A0A7J3XY91"/>
<keyword evidence="4 6" id="KW-1133">Transmembrane helix</keyword>
<protein>
    <submittedName>
        <fullName evidence="7">ABC transporter permease</fullName>
    </submittedName>
</protein>
<evidence type="ECO:0000256" key="3">
    <source>
        <dbReference type="ARBA" id="ARBA00022692"/>
    </source>
</evidence>
<dbReference type="InterPro" id="IPR001851">
    <property type="entry name" value="ABC_transp_permease"/>
</dbReference>
<feature type="transmembrane region" description="Helical" evidence="6">
    <location>
        <begin position="33"/>
        <end position="54"/>
    </location>
</feature>
<feature type="transmembrane region" description="Helical" evidence="6">
    <location>
        <begin position="130"/>
        <end position="151"/>
    </location>
</feature>
<evidence type="ECO:0000256" key="6">
    <source>
        <dbReference type="SAM" id="Phobius"/>
    </source>
</evidence>
<dbReference type="GO" id="GO:0005886">
    <property type="term" value="C:plasma membrane"/>
    <property type="evidence" value="ECO:0007669"/>
    <property type="project" value="UniProtKB-SubCell"/>
</dbReference>
<feature type="transmembrane region" description="Helical" evidence="6">
    <location>
        <begin position="264"/>
        <end position="282"/>
    </location>
</feature>
<evidence type="ECO:0000256" key="2">
    <source>
        <dbReference type="ARBA" id="ARBA00022475"/>
    </source>
</evidence>
<keyword evidence="2" id="KW-1003">Cell membrane</keyword>
<keyword evidence="3 6" id="KW-0812">Transmembrane</keyword>
<proteinExistence type="predicted"/>
<evidence type="ECO:0000256" key="5">
    <source>
        <dbReference type="ARBA" id="ARBA00023136"/>
    </source>
</evidence>
<dbReference type="PANTHER" id="PTHR43370:SF1">
    <property type="entry name" value="GUANOSINE ABC TRANSPORTER PERMEASE PROTEIN NUPQ"/>
    <property type="match status" value="1"/>
</dbReference>
<dbReference type="EMBL" id="DRYK01000032">
    <property type="protein sequence ID" value="HHP67640.1"/>
    <property type="molecule type" value="Genomic_DNA"/>
</dbReference>
<accession>A0A7J3XY91</accession>
<evidence type="ECO:0000313" key="7">
    <source>
        <dbReference type="EMBL" id="HHP67640.1"/>
    </source>
</evidence>
<evidence type="ECO:0000256" key="4">
    <source>
        <dbReference type="ARBA" id="ARBA00022989"/>
    </source>
</evidence>
<comment type="caution">
    <text evidence="7">The sequence shown here is derived from an EMBL/GenBank/DDBJ whole genome shotgun (WGS) entry which is preliminary data.</text>
</comment>